<keyword evidence="2" id="KW-1185">Reference proteome</keyword>
<reference evidence="2" key="1">
    <citation type="journal article" date="2022" name="Mol. Ecol. Resour.">
        <title>The genomes of chicory, endive, great burdock and yacon provide insights into Asteraceae palaeo-polyploidization history and plant inulin production.</title>
        <authorList>
            <person name="Fan W."/>
            <person name="Wang S."/>
            <person name="Wang H."/>
            <person name="Wang A."/>
            <person name="Jiang F."/>
            <person name="Liu H."/>
            <person name="Zhao H."/>
            <person name="Xu D."/>
            <person name="Zhang Y."/>
        </authorList>
    </citation>
    <scope>NUCLEOTIDE SEQUENCE [LARGE SCALE GENOMIC DNA]</scope>
    <source>
        <strain evidence="2">cv. Yunnan</strain>
    </source>
</reference>
<dbReference type="Proteomes" id="UP001056120">
    <property type="component" value="Linkage Group LG08"/>
</dbReference>
<dbReference type="EMBL" id="CM042025">
    <property type="protein sequence ID" value="KAI3807594.1"/>
    <property type="molecule type" value="Genomic_DNA"/>
</dbReference>
<organism evidence="1 2">
    <name type="scientific">Smallanthus sonchifolius</name>
    <dbReference type="NCBI Taxonomy" id="185202"/>
    <lineage>
        <taxon>Eukaryota</taxon>
        <taxon>Viridiplantae</taxon>
        <taxon>Streptophyta</taxon>
        <taxon>Embryophyta</taxon>
        <taxon>Tracheophyta</taxon>
        <taxon>Spermatophyta</taxon>
        <taxon>Magnoliopsida</taxon>
        <taxon>eudicotyledons</taxon>
        <taxon>Gunneridae</taxon>
        <taxon>Pentapetalae</taxon>
        <taxon>asterids</taxon>
        <taxon>campanulids</taxon>
        <taxon>Asterales</taxon>
        <taxon>Asteraceae</taxon>
        <taxon>Asteroideae</taxon>
        <taxon>Heliantheae alliance</taxon>
        <taxon>Millerieae</taxon>
        <taxon>Smallanthus</taxon>
    </lineage>
</organism>
<gene>
    <name evidence="1" type="ORF">L1987_23524</name>
</gene>
<sequence length="90" mass="9996">MSCHSGSVARLGRKVHTDSEGPRPKTHMRKRTGSETNMWSKRTGSETRAKHMKLSGFNVVLFDRATKRGNNSVLGLTNLSGSWLISELLL</sequence>
<reference evidence="1 2" key="2">
    <citation type="journal article" date="2022" name="Mol. Ecol. Resour.">
        <title>The genomes of chicory, endive, great burdock and yacon provide insights into Asteraceae paleo-polyploidization history and plant inulin production.</title>
        <authorList>
            <person name="Fan W."/>
            <person name="Wang S."/>
            <person name="Wang H."/>
            <person name="Wang A."/>
            <person name="Jiang F."/>
            <person name="Liu H."/>
            <person name="Zhao H."/>
            <person name="Xu D."/>
            <person name="Zhang Y."/>
        </authorList>
    </citation>
    <scope>NUCLEOTIDE SEQUENCE [LARGE SCALE GENOMIC DNA]</scope>
    <source>
        <strain evidence="2">cv. Yunnan</strain>
        <tissue evidence="1">Leaves</tissue>
    </source>
</reference>
<name>A0ACB9IH66_9ASTR</name>
<accession>A0ACB9IH66</accession>
<protein>
    <submittedName>
        <fullName evidence="1">Uncharacterized protein</fullName>
    </submittedName>
</protein>
<evidence type="ECO:0000313" key="1">
    <source>
        <dbReference type="EMBL" id="KAI3807594.1"/>
    </source>
</evidence>
<comment type="caution">
    <text evidence="1">The sequence shown here is derived from an EMBL/GenBank/DDBJ whole genome shotgun (WGS) entry which is preliminary data.</text>
</comment>
<proteinExistence type="predicted"/>
<evidence type="ECO:0000313" key="2">
    <source>
        <dbReference type="Proteomes" id="UP001056120"/>
    </source>
</evidence>